<feature type="transmembrane region" description="Helical" evidence="1">
    <location>
        <begin position="26"/>
        <end position="42"/>
    </location>
</feature>
<comment type="caution">
    <text evidence="2">The sequence shown here is derived from an EMBL/GenBank/DDBJ whole genome shotgun (WGS) entry which is preliminary data.</text>
</comment>
<accession>A0A4U2Y8K2</accession>
<name>A0A4U2Y8K2_9BACL</name>
<dbReference type="AlphaFoldDB" id="A0A4U2Y8K2"/>
<keyword evidence="1" id="KW-0472">Membrane</keyword>
<keyword evidence="1" id="KW-1133">Transmembrane helix</keyword>
<protein>
    <submittedName>
        <fullName evidence="2">Uncharacterized protein</fullName>
    </submittedName>
</protein>
<evidence type="ECO:0000313" key="2">
    <source>
        <dbReference type="EMBL" id="TKI57000.1"/>
    </source>
</evidence>
<evidence type="ECO:0000256" key="1">
    <source>
        <dbReference type="SAM" id="Phobius"/>
    </source>
</evidence>
<reference evidence="2 3" key="1">
    <citation type="submission" date="2019-04" db="EMBL/GenBank/DDBJ databases">
        <title>Whole genome sequencing of Brevibacillus sp. TGS2-1.</title>
        <authorList>
            <person name="Choi A."/>
        </authorList>
    </citation>
    <scope>NUCLEOTIDE SEQUENCE [LARGE SCALE GENOMIC DNA]</scope>
    <source>
        <strain evidence="2 3">TGS2-1</strain>
    </source>
</reference>
<dbReference type="Proteomes" id="UP000307841">
    <property type="component" value="Unassembled WGS sequence"/>
</dbReference>
<keyword evidence="3" id="KW-1185">Reference proteome</keyword>
<feature type="transmembrane region" description="Helical" evidence="1">
    <location>
        <begin position="63"/>
        <end position="86"/>
    </location>
</feature>
<organism evidence="2 3">
    <name type="scientific">Brevibacillus antibioticus</name>
    <dbReference type="NCBI Taxonomy" id="2570228"/>
    <lineage>
        <taxon>Bacteria</taxon>
        <taxon>Bacillati</taxon>
        <taxon>Bacillota</taxon>
        <taxon>Bacilli</taxon>
        <taxon>Bacillales</taxon>
        <taxon>Paenibacillaceae</taxon>
        <taxon>Brevibacillus</taxon>
    </lineage>
</organism>
<evidence type="ECO:0000313" key="3">
    <source>
        <dbReference type="Proteomes" id="UP000307841"/>
    </source>
</evidence>
<gene>
    <name evidence="2" type="ORF">E8L90_16860</name>
</gene>
<proteinExistence type="predicted"/>
<sequence>MNMVALLSTLTIFIFAAIIYSLPISIYFKVVLYIALVIFIGLDGHKKLINLYNDKVMFKKFQILIVMLFILMLGLTVLCDYLSAYYQHLSKRQEAVDISIDTIDNFTPTTLT</sequence>
<dbReference type="RefSeq" id="WP_137030463.1">
    <property type="nucleotide sequence ID" value="NZ_SZNK01000001.1"/>
</dbReference>
<keyword evidence="1" id="KW-0812">Transmembrane</keyword>
<dbReference type="EMBL" id="SZNK01000001">
    <property type="protein sequence ID" value="TKI57000.1"/>
    <property type="molecule type" value="Genomic_DNA"/>
</dbReference>